<dbReference type="PANTHER" id="PTHR23028">
    <property type="entry name" value="ACETYLTRANSFERASE"/>
    <property type="match status" value="1"/>
</dbReference>
<feature type="domain" description="Acyltransferase 3" evidence="2">
    <location>
        <begin position="37"/>
        <end position="364"/>
    </location>
</feature>
<feature type="transmembrane region" description="Helical" evidence="1">
    <location>
        <begin position="117"/>
        <end position="138"/>
    </location>
</feature>
<sequence length="393" mass="44687">MSPVSPLPMLLILLLVLLWVTVVSRLLRLEPQEGRFKSIDGLRGYLAIYVFLYHSILWYFFLQKGQWISPPPSVIHANLGAICISLFFMITAFLFFSKLVNARTKQVDWVKLYISRILRIYPVYTLVVILMLLVVGMVTNWRQQESPGQLLLHSGQWLLSIAADVNGVKGTKLIIAGVVWSLAFEWLYYAALPLLGLIMGVKSPWYIWMMALFFFALFVWIIWIWYPANALNKALAFTGGMLPAFFARNHQVRKIASHWMISVLMTAVLVLAALYSPYIYAPLTYFCATFIFVCIACGNTFFGLLTWKPSCLLGQIAFSLYIVHGLIYFVAFMLIMGMPAAKAQQPLAHWLTTGICSLVLVTICTLSYKFVERPCVAASERITARAKRYLEVE</sequence>
<evidence type="ECO:0000313" key="3">
    <source>
        <dbReference type="EMBL" id="RAJ76565.1"/>
    </source>
</evidence>
<dbReference type="GO" id="GO:0016747">
    <property type="term" value="F:acyltransferase activity, transferring groups other than amino-acyl groups"/>
    <property type="evidence" value="ECO:0007669"/>
    <property type="project" value="InterPro"/>
</dbReference>
<keyword evidence="1" id="KW-0812">Transmembrane</keyword>
<proteinExistence type="predicted"/>
<feature type="transmembrane region" description="Helical" evidence="1">
    <location>
        <begin position="205"/>
        <end position="224"/>
    </location>
</feature>
<feature type="transmembrane region" description="Helical" evidence="1">
    <location>
        <begin position="74"/>
        <end position="96"/>
    </location>
</feature>
<dbReference type="RefSeq" id="WP_111594291.1">
    <property type="nucleotide sequence ID" value="NZ_QLMA01000008.1"/>
</dbReference>
<dbReference type="Proteomes" id="UP000249819">
    <property type="component" value="Unassembled WGS sequence"/>
</dbReference>
<evidence type="ECO:0000256" key="1">
    <source>
        <dbReference type="SAM" id="Phobius"/>
    </source>
</evidence>
<evidence type="ECO:0000313" key="4">
    <source>
        <dbReference type="Proteomes" id="UP000249819"/>
    </source>
</evidence>
<reference evidence="3 4" key="1">
    <citation type="submission" date="2018-06" db="EMBL/GenBank/DDBJ databases">
        <title>Genomic Encyclopedia of Archaeal and Bacterial Type Strains, Phase II (KMG-II): from individual species to whole genera.</title>
        <authorList>
            <person name="Goeker M."/>
        </authorList>
    </citation>
    <scope>NUCLEOTIDE SEQUENCE [LARGE SCALE GENOMIC DNA]</scope>
    <source>
        <strain evidence="3 4">DSM 29821</strain>
    </source>
</reference>
<dbReference type="EMBL" id="QLMA01000008">
    <property type="protein sequence ID" value="RAJ76565.1"/>
    <property type="molecule type" value="Genomic_DNA"/>
</dbReference>
<keyword evidence="1" id="KW-0472">Membrane</keyword>
<feature type="transmembrane region" description="Helical" evidence="1">
    <location>
        <begin position="259"/>
        <end position="277"/>
    </location>
</feature>
<feature type="transmembrane region" description="Helical" evidence="1">
    <location>
        <begin position="44"/>
        <end position="62"/>
    </location>
</feature>
<dbReference type="Pfam" id="PF01757">
    <property type="entry name" value="Acyl_transf_3"/>
    <property type="match status" value="1"/>
</dbReference>
<comment type="caution">
    <text evidence="3">The sequence shown here is derived from an EMBL/GenBank/DDBJ whole genome shotgun (WGS) entry which is preliminary data.</text>
</comment>
<keyword evidence="4" id="KW-1185">Reference proteome</keyword>
<evidence type="ECO:0000259" key="2">
    <source>
        <dbReference type="Pfam" id="PF01757"/>
    </source>
</evidence>
<gene>
    <name evidence="3" type="ORF">CLV59_10884</name>
</gene>
<feature type="transmembrane region" description="Helical" evidence="1">
    <location>
        <begin position="283"/>
        <end position="306"/>
    </location>
</feature>
<feature type="transmembrane region" description="Helical" evidence="1">
    <location>
        <begin position="6"/>
        <end position="23"/>
    </location>
</feature>
<accession>A0A327VMI5</accession>
<dbReference type="OrthoDB" id="9814807at2"/>
<name>A0A327VMI5_9BACT</name>
<keyword evidence="1" id="KW-1133">Transmembrane helix</keyword>
<dbReference type="InterPro" id="IPR002656">
    <property type="entry name" value="Acyl_transf_3_dom"/>
</dbReference>
<feature type="transmembrane region" description="Helical" evidence="1">
    <location>
        <begin position="347"/>
        <end position="371"/>
    </location>
</feature>
<feature type="transmembrane region" description="Helical" evidence="1">
    <location>
        <begin position="173"/>
        <end position="198"/>
    </location>
</feature>
<feature type="transmembrane region" description="Helical" evidence="1">
    <location>
        <begin position="230"/>
        <end position="247"/>
    </location>
</feature>
<organism evidence="3 4">
    <name type="scientific">Chitinophaga dinghuensis</name>
    <dbReference type="NCBI Taxonomy" id="1539050"/>
    <lineage>
        <taxon>Bacteria</taxon>
        <taxon>Pseudomonadati</taxon>
        <taxon>Bacteroidota</taxon>
        <taxon>Chitinophagia</taxon>
        <taxon>Chitinophagales</taxon>
        <taxon>Chitinophagaceae</taxon>
        <taxon>Chitinophaga</taxon>
    </lineage>
</organism>
<dbReference type="AlphaFoldDB" id="A0A327VMI5"/>
<dbReference type="InterPro" id="IPR050879">
    <property type="entry name" value="Acyltransferase_3"/>
</dbReference>
<protein>
    <submittedName>
        <fullName evidence="3">Peptidoglycan/LPS O-acetylase OafA/YrhL</fullName>
    </submittedName>
</protein>
<feature type="transmembrane region" description="Helical" evidence="1">
    <location>
        <begin position="318"/>
        <end position="341"/>
    </location>
</feature>